<organism evidence="2">
    <name type="scientific">uncultured Truepera sp</name>
    <dbReference type="NCBI Taxonomy" id="543023"/>
    <lineage>
        <taxon>Bacteria</taxon>
        <taxon>Thermotogati</taxon>
        <taxon>Deinococcota</taxon>
        <taxon>Deinococci</taxon>
        <taxon>Trueperales</taxon>
        <taxon>Trueperaceae</taxon>
        <taxon>Truepera</taxon>
        <taxon>environmental samples</taxon>
    </lineage>
</organism>
<reference evidence="2" key="1">
    <citation type="submission" date="2020-02" db="EMBL/GenBank/DDBJ databases">
        <authorList>
            <person name="Meier V. D."/>
        </authorList>
    </citation>
    <scope>NUCLEOTIDE SEQUENCE</scope>
    <source>
        <strain evidence="2">AVDCRST_MAG86</strain>
    </source>
</reference>
<evidence type="ECO:0000313" key="2">
    <source>
        <dbReference type="EMBL" id="CAA9551950.1"/>
    </source>
</evidence>
<feature type="signal peptide" evidence="1">
    <location>
        <begin position="1"/>
        <end position="20"/>
    </location>
</feature>
<protein>
    <submittedName>
        <fullName evidence="2">Uncharacterized protein</fullName>
    </submittedName>
</protein>
<accession>A0A6J4UIP1</accession>
<evidence type="ECO:0000256" key="1">
    <source>
        <dbReference type="SAM" id="SignalP"/>
    </source>
</evidence>
<gene>
    <name evidence="2" type="ORF">AVDCRST_MAG86-1503</name>
</gene>
<dbReference type="EMBL" id="CADCWP010000001">
    <property type="protein sequence ID" value="CAA9551950.1"/>
    <property type="molecule type" value="Genomic_DNA"/>
</dbReference>
<proteinExistence type="predicted"/>
<sequence>MKKGFLTLLAPALTLSLSSAQPEPTTPVLDHASPVAAPGYLGLSFNRGELRVRLSDVQAAHLSPKFQTVGLKQGQPDTGFRAVHADTSLTEIVNYYWSRLAELGFESSVATTDRYRVVYAFRNGERELTAIFTQQSAAVVADLSWPLEALATTAP</sequence>
<feature type="chain" id="PRO_5027085013" evidence="1">
    <location>
        <begin position="21"/>
        <end position="155"/>
    </location>
</feature>
<name>A0A6J4UIP1_9DEIN</name>
<dbReference type="AlphaFoldDB" id="A0A6J4UIP1"/>
<keyword evidence="1" id="KW-0732">Signal</keyword>